<dbReference type="AlphaFoldDB" id="A0AAV7TD15"/>
<protein>
    <submittedName>
        <fullName evidence="1">Uncharacterized protein</fullName>
    </submittedName>
</protein>
<gene>
    <name evidence="1" type="ORF">NDU88_005594</name>
</gene>
<dbReference type="EMBL" id="JANPWB010000007">
    <property type="protein sequence ID" value="KAJ1173768.1"/>
    <property type="molecule type" value="Genomic_DNA"/>
</dbReference>
<evidence type="ECO:0000313" key="2">
    <source>
        <dbReference type="Proteomes" id="UP001066276"/>
    </source>
</evidence>
<organism evidence="1 2">
    <name type="scientific">Pleurodeles waltl</name>
    <name type="common">Iberian ribbed newt</name>
    <dbReference type="NCBI Taxonomy" id="8319"/>
    <lineage>
        <taxon>Eukaryota</taxon>
        <taxon>Metazoa</taxon>
        <taxon>Chordata</taxon>
        <taxon>Craniata</taxon>
        <taxon>Vertebrata</taxon>
        <taxon>Euteleostomi</taxon>
        <taxon>Amphibia</taxon>
        <taxon>Batrachia</taxon>
        <taxon>Caudata</taxon>
        <taxon>Salamandroidea</taxon>
        <taxon>Salamandridae</taxon>
        <taxon>Pleurodelinae</taxon>
        <taxon>Pleurodeles</taxon>
    </lineage>
</organism>
<dbReference type="Proteomes" id="UP001066276">
    <property type="component" value="Chromosome 4_1"/>
</dbReference>
<accession>A0AAV7TD15</accession>
<evidence type="ECO:0000313" key="1">
    <source>
        <dbReference type="EMBL" id="KAJ1173768.1"/>
    </source>
</evidence>
<name>A0AAV7TD15_PLEWA</name>
<comment type="caution">
    <text evidence="1">The sequence shown here is derived from an EMBL/GenBank/DDBJ whole genome shotgun (WGS) entry which is preliminary data.</text>
</comment>
<sequence length="120" mass="13299">MPHLAPESDSVWRVLGSRMQSRVTGIDTVACMMSAVFRDRGVHGFLQDAGLTELWDWLVDGRLLDVDEAMAGCEGTALQRFYALRVRALVRDRLFGPAGTLSEFRALEVLCCARSPSKLV</sequence>
<proteinExistence type="predicted"/>
<keyword evidence="2" id="KW-1185">Reference proteome</keyword>
<reference evidence="1" key="1">
    <citation type="journal article" date="2022" name="bioRxiv">
        <title>Sequencing and chromosome-scale assembly of the giantPleurodeles waltlgenome.</title>
        <authorList>
            <person name="Brown T."/>
            <person name="Elewa A."/>
            <person name="Iarovenko S."/>
            <person name="Subramanian E."/>
            <person name="Araus A.J."/>
            <person name="Petzold A."/>
            <person name="Susuki M."/>
            <person name="Suzuki K.-i.T."/>
            <person name="Hayashi T."/>
            <person name="Toyoda A."/>
            <person name="Oliveira C."/>
            <person name="Osipova E."/>
            <person name="Leigh N.D."/>
            <person name="Simon A."/>
            <person name="Yun M.H."/>
        </authorList>
    </citation>
    <scope>NUCLEOTIDE SEQUENCE</scope>
    <source>
        <strain evidence="1">20211129_DDA</strain>
        <tissue evidence="1">Liver</tissue>
    </source>
</reference>